<organism evidence="1 2">
    <name type="scientific">Cryptosporidium meleagridis</name>
    <dbReference type="NCBI Taxonomy" id="93969"/>
    <lineage>
        <taxon>Eukaryota</taxon>
        <taxon>Sar</taxon>
        <taxon>Alveolata</taxon>
        <taxon>Apicomplexa</taxon>
        <taxon>Conoidasida</taxon>
        <taxon>Coccidia</taxon>
        <taxon>Eucoccidiorida</taxon>
        <taxon>Eimeriorina</taxon>
        <taxon>Cryptosporidiidae</taxon>
        <taxon>Cryptosporidium</taxon>
    </lineage>
</organism>
<protein>
    <submittedName>
        <fullName evidence="1">Uncharacterized protein</fullName>
    </submittedName>
</protein>
<accession>A0A2P4YX82</accession>
<evidence type="ECO:0000313" key="1">
    <source>
        <dbReference type="EMBL" id="POM82425.1"/>
    </source>
</evidence>
<proteinExistence type="predicted"/>
<dbReference type="OrthoDB" id="338691at2759"/>
<dbReference type="VEuPathDB" id="CryptoDB:CmeUKMEL1_02330"/>
<comment type="caution">
    <text evidence="1">The sequence shown here is derived from an EMBL/GenBank/DDBJ whole genome shotgun (WGS) entry which is preliminary data.</text>
</comment>
<name>A0A2P4YX82_9CRYT</name>
<dbReference type="Proteomes" id="UP000236928">
    <property type="component" value="Unassembled WGS sequence"/>
</dbReference>
<dbReference type="AlphaFoldDB" id="A0A2P4YX82"/>
<keyword evidence="2" id="KW-1185">Reference proteome</keyword>
<dbReference type="EMBL" id="JIBK01000003">
    <property type="protein sequence ID" value="POM82425.1"/>
    <property type="molecule type" value="Genomic_DNA"/>
</dbReference>
<gene>
    <name evidence="1" type="ORF">CmeUKMEL1_02330</name>
</gene>
<sequence length="644" mass="75582">MEKLYLISNNGKKRTIYNISKNSSNSNIFKHEKIRKTEISHIIDYGMTHCEDFQINFQKNLENDYKTINNGIIDVAHSNTKNSYKTLDEYKDHCKLNQCFVKFKENSLETERLLFPDYKNTTEFSDSVNYYSKYPLLNGTQLINHTLYNSKNQFNTLQLNKEVSQLFSQSSIFPIYNEFVFLMSNLLRKQTNFCLIDYINKESNIVKFFPRYLIYYPQIICQALNFPIPMDTQFSISSFGYPPYLLPPIHNIAPSCNKCLLPGFHPITALLLPPSYFEKGGQLKKSSWFLNGMPTNLFNTCFSIKNILTVESTYLFVSKLNKEEFEYCKRENFFLLEEWCKESIYYFDDYKPKLGTESEQDLMLNKKSCFQNSFSKRIDYAVQNSIFCGFVCIESTEKYSSILHERKNTNFEYNIKPEDLKIYSSSSANATKIININEKVLPYVISDCDIFLKSDNLHNCSNKDLQLNHLEEKITLLIPRIKCLMKESRAIDSNLTILKPCYLLLWNYNIRNCNNTTKDINWINIQCKFVRLKFFGQAYENSIPINLNPHKEIILDQLNRIRNVDEARVFAWMLVGCMQHTINELLIDSCTKSLFFSNSYIRITDEINYFCNCIKSGPFSGFPDSPLDCHGRIKWKILEELVED</sequence>
<evidence type="ECO:0000313" key="2">
    <source>
        <dbReference type="Proteomes" id="UP000236928"/>
    </source>
</evidence>
<reference evidence="1 2" key="1">
    <citation type="submission" date="2014-04" db="EMBL/GenBank/DDBJ databases">
        <title>Comparative Genomics of Cryptosporidium Species.</title>
        <authorList>
            <person name="Silva J.C."/>
            <person name="Su Q."/>
            <person name="Chalmers R."/>
            <person name="Chibucos M.C."/>
            <person name="Elwin K."/>
            <person name="Godinez A."/>
            <person name="Guo F."/>
            <person name="Huynh K."/>
            <person name="Orvis J."/>
            <person name="Ott S."/>
            <person name="Sadzewicz L."/>
            <person name="Sengamalay N."/>
            <person name="Shetty A."/>
            <person name="Sun M."/>
            <person name="Tallon L."/>
            <person name="Xiao L."/>
            <person name="Zhang H."/>
            <person name="Fraser C.M."/>
            <person name="Zhu G."/>
            <person name="Kissinger J."/>
            <person name="Widmer G."/>
        </authorList>
    </citation>
    <scope>NUCLEOTIDE SEQUENCE [LARGE SCALE GENOMIC DNA]</scope>
    <source>
        <strain evidence="1 2">UKMEL1</strain>
    </source>
</reference>